<protein>
    <submittedName>
        <fullName evidence="3">Uncharacterized protein</fullName>
    </submittedName>
</protein>
<sequence>MKQAREQATNWSLRRWNERFSCFVFLVAWLCRISRLATWRSRRRKKDKEEEEKEKEEEEKEEQGKRNLSL</sequence>
<feature type="region of interest" description="Disordered" evidence="1">
    <location>
        <begin position="40"/>
        <end position="70"/>
    </location>
</feature>
<proteinExistence type="predicted"/>
<feature type="transmembrane region" description="Helical" evidence="2">
    <location>
        <begin position="20"/>
        <end position="38"/>
    </location>
</feature>
<evidence type="ECO:0000256" key="1">
    <source>
        <dbReference type="SAM" id="MobiDB-lite"/>
    </source>
</evidence>
<evidence type="ECO:0000313" key="4">
    <source>
        <dbReference type="Proteomes" id="UP000324222"/>
    </source>
</evidence>
<dbReference type="AlphaFoldDB" id="A0A5B7KAQ1"/>
<accession>A0A5B7KAQ1</accession>
<reference evidence="3 4" key="1">
    <citation type="submission" date="2019-05" db="EMBL/GenBank/DDBJ databases">
        <title>Another draft genome of Portunus trituberculatus and its Hox gene families provides insights of decapod evolution.</title>
        <authorList>
            <person name="Jeong J.-H."/>
            <person name="Song I."/>
            <person name="Kim S."/>
            <person name="Choi T."/>
            <person name="Kim D."/>
            <person name="Ryu S."/>
            <person name="Kim W."/>
        </authorList>
    </citation>
    <scope>NUCLEOTIDE SEQUENCE [LARGE SCALE GENOMIC DNA]</scope>
    <source>
        <tissue evidence="3">Muscle</tissue>
    </source>
</reference>
<comment type="caution">
    <text evidence="3">The sequence shown here is derived from an EMBL/GenBank/DDBJ whole genome shotgun (WGS) entry which is preliminary data.</text>
</comment>
<evidence type="ECO:0000256" key="2">
    <source>
        <dbReference type="SAM" id="Phobius"/>
    </source>
</evidence>
<feature type="compositionally biased region" description="Acidic residues" evidence="1">
    <location>
        <begin position="49"/>
        <end position="61"/>
    </location>
</feature>
<name>A0A5B7KAQ1_PORTR</name>
<keyword evidence="2" id="KW-1133">Transmembrane helix</keyword>
<keyword evidence="4" id="KW-1185">Reference proteome</keyword>
<dbReference type="EMBL" id="VSRR010137721">
    <property type="protein sequence ID" value="MPD03754.1"/>
    <property type="molecule type" value="Genomic_DNA"/>
</dbReference>
<evidence type="ECO:0000313" key="3">
    <source>
        <dbReference type="EMBL" id="MPD03754.1"/>
    </source>
</evidence>
<gene>
    <name evidence="3" type="ORF">E2C01_099405</name>
</gene>
<keyword evidence="2" id="KW-0472">Membrane</keyword>
<keyword evidence="2" id="KW-0812">Transmembrane</keyword>
<dbReference type="Proteomes" id="UP000324222">
    <property type="component" value="Unassembled WGS sequence"/>
</dbReference>
<organism evidence="3 4">
    <name type="scientific">Portunus trituberculatus</name>
    <name type="common">Swimming crab</name>
    <name type="synonym">Neptunus trituberculatus</name>
    <dbReference type="NCBI Taxonomy" id="210409"/>
    <lineage>
        <taxon>Eukaryota</taxon>
        <taxon>Metazoa</taxon>
        <taxon>Ecdysozoa</taxon>
        <taxon>Arthropoda</taxon>
        <taxon>Crustacea</taxon>
        <taxon>Multicrustacea</taxon>
        <taxon>Malacostraca</taxon>
        <taxon>Eumalacostraca</taxon>
        <taxon>Eucarida</taxon>
        <taxon>Decapoda</taxon>
        <taxon>Pleocyemata</taxon>
        <taxon>Brachyura</taxon>
        <taxon>Eubrachyura</taxon>
        <taxon>Portunoidea</taxon>
        <taxon>Portunidae</taxon>
        <taxon>Portuninae</taxon>
        <taxon>Portunus</taxon>
    </lineage>
</organism>